<dbReference type="GO" id="GO:0004668">
    <property type="term" value="F:protein-arginine deiminase activity"/>
    <property type="evidence" value="ECO:0007669"/>
    <property type="project" value="InterPro"/>
</dbReference>
<dbReference type="Proteomes" id="UP000515909">
    <property type="component" value="Chromosome"/>
</dbReference>
<accession>A0A7G8TG91</accession>
<dbReference type="InterPro" id="IPR007466">
    <property type="entry name" value="Peptidyl-Arg-deiminase_porph"/>
</dbReference>
<sequence>MSMTETGRMPAEWEPHERTLIQWPVRNSLIHPENYEEVCAGYAEAARAAAEFEPVTVIAEEETAPQARLHCGDKIEIFTAAHSDAWVRDSGPTVVQEESGARLGIRWRFNAWGGKYAPYEPDHEAASAVLEHLGIPRLDAPIILEGGSIHTDGQGTLMTTEQCLLNPNRNPDRTRAEIEDILKSLLGVTTIFWLRRGLAGDETDGHVDNAACFARPGAVLLQVCEDPKDPNYEITQENRRILLSATDARGRRPELIEIPQPPARRYGGVRLTLSYLNFYLVNGGLILPVFGGDAAETDRCAVEILQKAFPDRKIRTVNGIPLVREGGNVHCITQQIPLARRELEE</sequence>
<dbReference type="Gene3D" id="3.75.10.10">
    <property type="entry name" value="L-arginine/glycine Amidinotransferase, Chain A"/>
    <property type="match status" value="1"/>
</dbReference>
<protein>
    <submittedName>
        <fullName evidence="2">Agmatine deiminase family protein</fullName>
    </submittedName>
</protein>
<dbReference type="AlphaFoldDB" id="A0A7G8TG91"/>
<dbReference type="PANTHER" id="PTHR31377:SF0">
    <property type="entry name" value="AGMATINE DEIMINASE-RELATED"/>
    <property type="match status" value="1"/>
</dbReference>
<name>A0A7G8TG91_9FIRM</name>
<dbReference type="PANTHER" id="PTHR31377">
    <property type="entry name" value="AGMATINE DEIMINASE-RELATED"/>
    <property type="match status" value="1"/>
</dbReference>
<dbReference type="KEGG" id="cfem:HCR03_13565"/>
<evidence type="ECO:0000256" key="1">
    <source>
        <dbReference type="ARBA" id="ARBA00022801"/>
    </source>
</evidence>
<proteinExistence type="predicted"/>
<gene>
    <name evidence="2" type="ORF">HCR03_13565</name>
</gene>
<dbReference type="SUPFAM" id="SSF55909">
    <property type="entry name" value="Pentein"/>
    <property type="match status" value="1"/>
</dbReference>
<dbReference type="GO" id="GO:0047632">
    <property type="term" value="F:agmatine deiminase activity"/>
    <property type="evidence" value="ECO:0007669"/>
    <property type="project" value="TreeGrafter"/>
</dbReference>
<dbReference type="Pfam" id="PF04371">
    <property type="entry name" value="PAD_porph"/>
    <property type="match status" value="1"/>
</dbReference>
<reference evidence="2 3" key="1">
    <citation type="submission" date="2020-08" db="EMBL/GenBank/DDBJ databases">
        <title>The isolate Caproiciproducens sp. 7D4C2 produces n-caproate at mildly acidic conditions from hexoses: genome and rBOX comparison with related strains and chain-elongating bacteria.</title>
        <authorList>
            <person name="Esquivel-Elizondo S."/>
            <person name="Bagci C."/>
            <person name="Temovska M."/>
            <person name="Jeon B.S."/>
            <person name="Bessarab I."/>
            <person name="Williams R.B.H."/>
            <person name="Huson D.H."/>
            <person name="Angenent L.T."/>
        </authorList>
    </citation>
    <scope>NUCLEOTIDE SEQUENCE [LARGE SCALE GENOMIC DNA]</scope>
    <source>
        <strain evidence="2 3">7D4C2</strain>
    </source>
</reference>
<keyword evidence="1" id="KW-0378">Hydrolase</keyword>
<organism evidence="2 3">
    <name type="scientific">Caproicibacter fermentans</name>
    <dbReference type="NCBI Taxonomy" id="2576756"/>
    <lineage>
        <taxon>Bacteria</taxon>
        <taxon>Bacillati</taxon>
        <taxon>Bacillota</taxon>
        <taxon>Clostridia</taxon>
        <taxon>Eubacteriales</taxon>
        <taxon>Acutalibacteraceae</taxon>
        <taxon>Caproicibacter</taxon>
    </lineage>
</organism>
<evidence type="ECO:0000313" key="3">
    <source>
        <dbReference type="Proteomes" id="UP000515909"/>
    </source>
</evidence>
<dbReference type="GO" id="GO:0009446">
    <property type="term" value="P:putrescine biosynthetic process"/>
    <property type="evidence" value="ECO:0007669"/>
    <property type="project" value="InterPro"/>
</dbReference>
<dbReference type="EMBL" id="CP060286">
    <property type="protein sequence ID" value="QNK42632.1"/>
    <property type="molecule type" value="Genomic_DNA"/>
</dbReference>
<evidence type="ECO:0000313" key="2">
    <source>
        <dbReference type="EMBL" id="QNK42632.1"/>
    </source>
</evidence>